<evidence type="ECO:0000256" key="1">
    <source>
        <dbReference type="SAM" id="MobiDB-lite"/>
    </source>
</evidence>
<evidence type="ECO:0000313" key="3">
    <source>
        <dbReference type="EMBL" id="SPM33658.1"/>
    </source>
</evidence>
<proteinExistence type="predicted"/>
<name>A0A2U3NQ60_9MYCO</name>
<keyword evidence="2" id="KW-1133">Transmembrane helix</keyword>
<dbReference type="STRING" id="1841860.GCA_900157375_01463"/>
<sequence length="362" mass="39660">MLQRDPRIAARHVWQRVGWWWRRGPARLRLRRHLSVYFLPVALVLLAVVGKIISAMLTGDAAVSDFAHHDIDALRDDVSTLSGLNVIEPGQVSFIAGDLAVLEGKLDTAEQQFAAALQRIDNADSCPARINLELVRETQGDLAANRADVSHAEERYNSALQVITDAPPRCFKDNDDPNLDRRRIRNDAAARLADKIKALHLPPAKPPNPAQTASPSPPPTSLTETQLPPPPPPGPPRRRRRPRRPAPAATVPCSGPTVVAERAMAARAHSTTSAPTASRWAAAARHPNTAWAPAMAAAHWTACRTASVIPTRPVRPPRTTPARTFRVARPGPRRLAGRRVARRPPPRPGPFRRRPSTSARRT</sequence>
<keyword evidence="4" id="KW-1185">Reference proteome</keyword>
<feature type="transmembrane region" description="Helical" evidence="2">
    <location>
        <begin position="36"/>
        <end position="57"/>
    </location>
</feature>
<keyword evidence="2" id="KW-0812">Transmembrane</keyword>
<dbReference type="AlphaFoldDB" id="A0A2U3NQ60"/>
<dbReference type="Proteomes" id="UP000240988">
    <property type="component" value="Unassembled WGS sequence"/>
</dbReference>
<evidence type="ECO:0000256" key="2">
    <source>
        <dbReference type="SAM" id="Phobius"/>
    </source>
</evidence>
<feature type="region of interest" description="Disordered" evidence="1">
    <location>
        <begin position="200"/>
        <end position="258"/>
    </location>
</feature>
<gene>
    <name evidence="3" type="ORF">MRAB57_1462</name>
</gene>
<dbReference type="RefSeq" id="WP_173813914.1">
    <property type="nucleotide sequence ID" value="NZ_LT721901.1"/>
</dbReference>
<keyword evidence="2" id="KW-0472">Membrane</keyword>
<accession>A0A2U3NQ60</accession>
<protein>
    <submittedName>
        <fullName evidence="3">Mycobacterium rhizamassiliense ORFan</fullName>
    </submittedName>
</protein>
<reference evidence="3 4" key="1">
    <citation type="submission" date="2017-01" db="EMBL/GenBank/DDBJ databases">
        <authorList>
            <consortium name="Urmite Genomes"/>
        </authorList>
    </citation>
    <scope>NUCLEOTIDE SEQUENCE [LARGE SCALE GENOMIC DNA]</scope>
    <source>
        <strain evidence="3 4">AB57</strain>
    </source>
</reference>
<feature type="compositionally biased region" description="Basic residues" evidence="1">
    <location>
        <begin position="331"/>
        <end position="362"/>
    </location>
</feature>
<feature type="compositionally biased region" description="Pro residues" evidence="1">
    <location>
        <begin position="203"/>
        <end position="220"/>
    </location>
</feature>
<feature type="region of interest" description="Disordered" evidence="1">
    <location>
        <begin position="310"/>
        <end position="362"/>
    </location>
</feature>
<evidence type="ECO:0000313" key="4">
    <source>
        <dbReference type="Proteomes" id="UP000240988"/>
    </source>
</evidence>
<dbReference type="EMBL" id="FUFA01000002">
    <property type="protein sequence ID" value="SPM33658.1"/>
    <property type="molecule type" value="Genomic_DNA"/>
</dbReference>
<feature type="compositionally biased region" description="Low complexity" evidence="1">
    <location>
        <begin position="320"/>
        <end position="330"/>
    </location>
</feature>
<organism evidence="3 4">
    <name type="scientific">Mycobacterium rhizamassiliense</name>
    <dbReference type="NCBI Taxonomy" id="1841860"/>
    <lineage>
        <taxon>Bacteria</taxon>
        <taxon>Bacillati</taxon>
        <taxon>Actinomycetota</taxon>
        <taxon>Actinomycetes</taxon>
        <taxon>Mycobacteriales</taxon>
        <taxon>Mycobacteriaceae</taxon>
        <taxon>Mycobacterium</taxon>
    </lineage>
</organism>